<dbReference type="Pfam" id="PF01073">
    <property type="entry name" value="3Beta_HSD"/>
    <property type="match status" value="1"/>
</dbReference>
<accession>A0AAJ1ICJ6</accession>
<name>A0AAJ1ICJ6_9SPIO</name>
<feature type="domain" description="3-beta hydroxysteroid dehydrogenase/isomerase" evidence="2">
    <location>
        <begin position="12"/>
        <end position="172"/>
    </location>
</feature>
<reference evidence="3 4" key="1">
    <citation type="submission" date="2022-12" db="EMBL/GenBank/DDBJ databases">
        <title>Metagenome assembled genome from gulf of manar.</title>
        <authorList>
            <person name="Kohli P."/>
            <person name="Pk S."/>
            <person name="Venkata Ramana C."/>
            <person name="Sasikala C."/>
        </authorList>
    </citation>
    <scope>NUCLEOTIDE SEQUENCE [LARGE SCALE GENOMIC DNA]</scope>
    <source>
        <strain evidence="3">JB008</strain>
    </source>
</reference>
<protein>
    <submittedName>
        <fullName evidence="3">NAD(P)-dependent oxidoreductase</fullName>
    </submittedName>
</protein>
<evidence type="ECO:0000256" key="1">
    <source>
        <dbReference type="ARBA" id="ARBA00007637"/>
    </source>
</evidence>
<proteinExistence type="inferred from homology"/>
<dbReference type="AlphaFoldDB" id="A0AAJ1ICJ6"/>
<dbReference type="Proteomes" id="UP001221217">
    <property type="component" value="Unassembled WGS sequence"/>
</dbReference>
<dbReference type="EMBL" id="JAQQAL010000017">
    <property type="protein sequence ID" value="MDC7226777.1"/>
    <property type="molecule type" value="Genomic_DNA"/>
</dbReference>
<evidence type="ECO:0000313" key="4">
    <source>
        <dbReference type="Proteomes" id="UP001221217"/>
    </source>
</evidence>
<dbReference type="PANTHER" id="PTHR42687">
    <property type="entry name" value="L-THREONINE 3-DEHYDROGENASE"/>
    <property type="match status" value="1"/>
</dbReference>
<dbReference type="GO" id="GO:0006694">
    <property type="term" value="P:steroid biosynthetic process"/>
    <property type="evidence" value="ECO:0007669"/>
    <property type="project" value="InterPro"/>
</dbReference>
<sequence length="475" mass="54608">MNRNSLKTNVFMTGASGHMGMEAVKLLSGNSNINLRLLVLPLKKEYKKLRQFLKLPNVEIIEGDLCNIADIRKGVEGADYVLHLGALIPPAADINPELTDKINLGGTLNVIQAIKEQKAPDHIKLVYIATVAFLGNRPAPVHWGRTGDPIRISTFDCYGASKVRAERAVIESGLHRWVSLRQSGMLHEDMLRMMEPILFHSPLSTHIEWSTAEDSGRVLYSLCTKDLPDEFWRNIYNIGSGPEFRETFYDFTKNIFARIGIADIQKLFKPRDFATRNFHCVWYDDSDKLNAWLDFRRSTYSGFLKSLNIPSYYRLLRLLPGKISRKLIFEPLSRRAGGTRNWIENNITERIRAFWGSLENWEKIPEQWEDYRIDRVPDKLLLDHGWNEDLYIEDISLEDCRQAAEFRGGHCLSSTMRSGDIYTPLEWRCALGHEFAASPNAVLRAGHWCPECDTDVTKYEAQAEYNRFFAQVYLP</sequence>
<evidence type="ECO:0000313" key="3">
    <source>
        <dbReference type="EMBL" id="MDC7226777.1"/>
    </source>
</evidence>
<dbReference type="GO" id="GO:0006567">
    <property type="term" value="P:L-threonine catabolic process"/>
    <property type="evidence" value="ECO:0007669"/>
    <property type="project" value="TreeGrafter"/>
</dbReference>
<comment type="caution">
    <text evidence="3">The sequence shown here is derived from an EMBL/GenBank/DDBJ whole genome shotgun (WGS) entry which is preliminary data.</text>
</comment>
<dbReference type="InterPro" id="IPR036291">
    <property type="entry name" value="NAD(P)-bd_dom_sf"/>
</dbReference>
<dbReference type="Gene3D" id="3.40.50.720">
    <property type="entry name" value="NAD(P)-binding Rossmann-like Domain"/>
    <property type="match status" value="1"/>
</dbReference>
<dbReference type="GO" id="GO:0008743">
    <property type="term" value="F:L-threonine 3-dehydrogenase activity"/>
    <property type="evidence" value="ECO:0007669"/>
    <property type="project" value="TreeGrafter"/>
</dbReference>
<dbReference type="PANTHER" id="PTHR42687:SF1">
    <property type="entry name" value="L-THREONINE 3-DEHYDROGENASE, MITOCHONDRIAL"/>
    <property type="match status" value="1"/>
</dbReference>
<dbReference type="InterPro" id="IPR051225">
    <property type="entry name" value="NAD(P)_epim/dehydratase"/>
</dbReference>
<dbReference type="SUPFAM" id="SSF51735">
    <property type="entry name" value="NAD(P)-binding Rossmann-fold domains"/>
    <property type="match status" value="1"/>
</dbReference>
<organism evidence="3 4">
    <name type="scientific">Candidatus Thalassospirochaeta sargassi</name>
    <dbReference type="NCBI Taxonomy" id="3119039"/>
    <lineage>
        <taxon>Bacteria</taxon>
        <taxon>Pseudomonadati</taxon>
        <taxon>Spirochaetota</taxon>
        <taxon>Spirochaetia</taxon>
        <taxon>Spirochaetales</taxon>
        <taxon>Spirochaetaceae</taxon>
        <taxon>Candidatus Thalassospirochaeta</taxon>
    </lineage>
</organism>
<gene>
    <name evidence="3" type="ORF">PQJ61_08425</name>
</gene>
<comment type="similarity">
    <text evidence="1">Belongs to the NAD(P)-dependent epimerase/dehydratase family.</text>
</comment>
<dbReference type="InterPro" id="IPR002225">
    <property type="entry name" value="3Beta_OHSteriod_DH/Estase"/>
</dbReference>
<evidence type="ECO:0000259" key="2">
    <source>
        <dbReference type="Pfam" id="PF01073"/>
    </source>
</evidence>